<name>A0A2C5XJM3_9HYPO</name>
<evidence type="ECO:0000313" key="1">
    <source>
        <dbReference type="EMBL" id="PHH74789.1"/>
    </source>
</evidence>
<reference evidence="1 2" key="1">
    <citation type="submission" date="2017-06" db="EMBL/GenBank/DDBJ databases">
        <title>Ant-infecting Ophiocordyceps genomes reveal a high diversity of potential behavioral manipulation genes and a possible major role for enterotoxins.</title>
        <authorList>
            <person name="De Bekker C."/>
            <person name="Evans H.C."/>
            <person name="Brachmann A."/>
            <person name="Hughes D.P."/>
        </authorList>
    </citation>
    <scope>NUCLEOTIDE SEQUENCE [LARGE SCALE GENOMIC DNA]</scope>
    <source>
        <strain evidence="1 2">1348a</strain>
    </source>
</reference>
<sequence>MPTIVSHFDLGEEETMMIEEETRLFPAWDSIVDRPGFGGLRSNQPFPIRYTESQASFSSDALESPLPSSHMDYHQLPPLDASFGSSFYGYALPTQMPDLYRDRENEQGRAHGGVAQFQGALNAGSDQLWAFEQIS</sequence>
<evidence type="ECO:0000313" key="2">
    <source>
        <dbReference type="Proteomes" id="UP000224854"/>
    </source>
</evidence>
<gene>
    <name evidence="1" type="ORF">CDD82_4766</name>
</gene>
<keyword evidence="2" id="KW-1185">Reference proteome</keyword>
<dbReference type="Proteomes" id="UP000224854">
    <property type="component" value="Unassembled WGS sequence"/>
</dbReference>
<accession>A0A2C5XJM3</accession>
<dbReference type="EMBL" id="NJEU01000409">
    <property type="protein sequence ID" value="PHH74789.1"/>
    <property type="molecule type" value="Genomic_DNA"/>
</dbReference>
<proteinExistence type="predicted"/>
<comment type="caution">
    <text evidence="1">The sequence shown here is derived from an EMBL/GenBank/DDBJ whole genome shotgun (WGS) entry which is preliminary data.</text>
</comment>
<organism evidence="1 2">
    <name type="scientific">Ophiocordyceps australis</name>
    <dbReference type="NCBI Taxonomy" id="1399860"/>
    <lineage>
        <taxon>Eukaryota</taxon>
        <taxon>Fungi</taxon>
        <taxon>Dikarya</taxon>
        <taxon>Ascomycota</taxon>
        <taxon>Pezizomycotina</taxon>
        <taxon>Sordariomycetes</taxon>
        <taxon>Hypocreomycetidae</taxon>
        <taxon>Hypocreales</taxon>
        <taxon>Ophiocordycipitaceae</taxon>
        <taxon>Ophiocordyceps</taxon>
    </lineage>
</organism>
<dbReference type="AlphaFoldDB" id="A0A2C5XJM3"/>
<protein>
    <submittedName>
        <fullName evidence="1">Uncharacterized protein</fullName>
    </submittedName>
</protein>